<reference evidence="2" key="1">
    <citation type="journal article" date="2019" name="Int. J. Syst. Evol. Microbiol.">
        <title>The Global Catalogue of Microorganisms (GCM) 10K type strain sequencing project: providing services to taxonomists for standard genome sequencing and annotation.</title>
        <authorList>
            <consortium name="The Broad Institute Genomics Platform"/>
            <consortium name="The Broad Institute Genome Sequencing Center for Infectious Disease"/>
            <person name="Wu L."/>
            <person name="Ma J."/>
        </authorList>
    </citation>
    <scope>NUCLEOTIDE SEQUENCE [LARGE SCALE GENOMIC DNA]</scope>
    <source>
        <strain evidence="2">JCM 12165</strain>
    </source>
</reference>
<evidence type="ECO:0000313" key="2">
    <source>
        <dbReference type="Proteomes" id="UP001597145"/>
    </source>
</evidence>
<accession>A0ABW4FW30</accession>
<dbReference type="EMBL" id="JBHUCP010000041">
    <property type="protein sequence ID" value="MFD1534681.1"/>
    <property type="molecule type" value="Genomic_DNA"/>
</dbReference>
<name>A0ABW4FW30_9PSEU</name>
<organism evidence="1 2">
    <name type="scientific">Pseudonocardia aurantiaca</name>
    <dbReference type="NCBI Taxonomy" id="75290"/>
    <lineage>
        <taxon>Bacteria</taxon>
        <taxon>Bacillati</taxon>
        <taxon>Actinomycetota</taxon>
        <taxon>Actinomycetes</taxon>
        <taxon>Pseudonocardiales</taxon>
        <taxon>Pseudonocardiaceae</taxon>
        <taxon>Pseudonocardia</taxon>
    </lineage>
</organism>
<feature type="non-terminal residue" evidence="1">
    <location>
        <position position="1"/>
    </location>
</feature>
<proteinExistence type="predicted"/>
<dbReference type="Proteomes" id="UP001597145">
    <property type="component" value="Unassembled WGS sequence"/>
</dbReference>
<protein>
    <submittedName>
        <fullName evidence="1">Uncharacterized protein</fullName>
    </submittedName>
</protein>
<dbReference type="RefSeq" id="WP_379660068.1">
    <property type="nucleotide sequence ID" value="NZ_JBHUCP010000041.1"/>
</dbReference>
<gene>
    <name evidence="1" type="ORF">ACFSCY_35210</name>
</gene>
<comment type="caution">
    <text evidence="1">The sequence shown here is derived from an EMBL/GenBank/DDBJ whole genome shotgun (WGS) entry which is preliminary data.</text>
</comment>
<keyword evidence="2" id="KW-1185">Reference proteome</keyword>
<evidence type="ECO:0000313" key="1">
    <source>
        <dbReference type="EMBL" id="MFD1534681.1"/>
    </source>
</evidence>
<sequence length="64" mass="6302">AAREGVGRPLPPAERGDVDRITAAACRALGEAGFAAEFARGTAAAPDELVTAIEQPTGSVGAAP</sequence>